<evidence type="ECO:0000313" key="7">
    <source>
        <dbReference type="EMBL" id="TKA58257.1"/>
    </source>
</evidence>
<feature type="region of interest" description="Disordered" evidence="5">
    <location>
        <begin position="127"/>
        <end position="210"/>
    </location>
</feature>
<dbReference type="OrthoDB" id="166803at2759"/>
<dbReference type="PANTHER" id="PTHR47549:SF1">
    <property type="entry name" value="GOLGI APPARATUS MEMBRANE PROTEIN TVP38"/>
    <property type="match status" value="1"/>
</dbReference>
<keyword evidence="4 6" id="KW-0472">Membrane</keyword>
<keyword evidence="3 6" id="KW-1133">Transmembrane helix</keyword>
<feature type="transmembrane region" description="Helical" evidence="6">
    <location>
        <begin position="53"/>
        <end position="75"/>
    </location>
</feature>
<keyword evidence="8" id="KW-1185">Reference proteome</keyword>
<sequence>MKNFVTRLTAHDKRFAALSLTLKHDGIKLLCMIRLCPLPYSLSNGAIATFPTVHWLSFMLATAIASPKLLLHVFVGSRLGAIAKSGDKMDAKTKAISYLSIVIGLIAGVATGWIMYRKTTARAKELEAEGAETARRSSSDEVEAEYSDDSEEREAVDALRNSGDHISLHRNQTDNNAYADAFSEDEDAQDAFGLGAGDEEEGFASKEPRR</sequence>
<evidence type="ECO:0000313" key="8">
    <source>
        <dbReference type="Proteomes" id="UP000308768"/>
    </source>
</evidence>
<evidence type="ECO:0000256" key="6">
    <source>
        <dbReference type="SAM" id="Phobius"/>
    </source>
</evidence>
<dbReference type="PANTHER" id="PTHR47549">
    <property type="entry name" value="GOLGI APPARATUS MEMBRANE PROTEIN TVP38-RELATED"/>
    <property type="match status" value="1"/>
</dbReference>
<evidence type="ECO:0000256" key="3">
    <source>
        <dbReference type="ARBA" id="ARBA00022989"/>
    </source>
</evidence>
<name>A0A4U0W7H4_9PEZI</name>
<feature type="compositionally biased region" description="Basic and acidic residues" evidence="5">
    <location>
        <begin position="153"/>
        <end position="167"/>
    </location>
</feature>
<evidence type="ECO:0000256" key="4">
    <source>
        <dbReference type="ARBA" id="ARBA00023136"/>
    </source>
</evidence>
<protein>
    <recommendedName>
        <fullName evidence="9">Golgi apparatus membrane protein TVP38</fullName>
    </recommendedName>
</protein>
<feature type="transmembrane region" description="Helical" evidence="6">
    <location>
        <begin position="96"/>
        <end position="116"/>
    </location>
</feature>
<comment type="subcellular location">
    <subcellularLocation>
        <location evidence="1">Endomembrane system</location>
        <topology evidence="1">Multi-pass membrane protein</topology>
    </subcellularLocation>
</comment>
<reference evidence="7 8" key="1">
    <citation type="submission" date="2017-03" db="EMBL/GenBank/DDBJ databases">
        <title>Genomes of endolithic fungi from Antarctica.</title>
        <authorList>
            <person name="Coleine C."/>
            <person name="Masonjones S."/>
            <person name="Stajich J.E."/>
        </authorList>
    </citation>
    <scope>NUCLEOTIDE SEQUENCE [LARGE SCALE GENOMIC DNA]</scope>
    <source>
        <strain evidence="7 8">CCFEE 5187</strain>
    </source>
</reference>
<organism evidence="7 8">
    <name type="scientific">Cryomyces minteri</name>
    <dbReference type="NCBI Taxonomy" id="331657"/>
    <lineage>
        <taxon>Eukaryota</taxon>
        <taxon>Fungi</taxon>
        <taxon>Dikarya</taxon>
        <taxon>Ascomycota</taxon>
        <taxon>Pezizomycotina</taxon>
        <taxon>Dothideomycetes</taxon>
        <taxon>Dothideomycetes incertae sedis</taxon>
        <taxon>Cryomyces</taxon>
    </lineage>
</organism>
<dbReference type="GO" id="GO:0000139">
    <property type="term" value="C:Golgi membrane"/>
    <property type="evidence" value="ECO:0007669"/>
    <property type="project" value="TreeGrafter"/>
</dbReference>
<evidence type="ECO:0008006" key="9">
    <source>
        <dbReference type="Google" id="ProtNLM"/>
    </source>
</evidence>
<evidence type="ECO:0000256" key="2">
    <source>
        <dbReference type="ARBA" id="ARBA00022692"/>
    </source>
</evidence>
<accession>A0A4U0W7H4</accession>
<dbReference type="EMBL" id="NAJN01002061">
    <property type="protein sequence ID" value="TKA58257.1"/>
    <property type="molecule type" value="Genomic_DNA"/>
</dbReference>
<proteinExistence type="predicted"/>
<feature type="compositionally biased region" description="Acidic residues" evidence="5">
    <location>
        <begin position="140"/>
        <end position="152"/>
    </location>
</feature>
<comment type="caution">
    <text evidence="7">The sequence shown here is derived from an EMBL/GenBank/DDBJ whole genome shotgun (WGS) entry which is preliminary data.</text>
</comment>
<dbReference type="Proteomes" id="UP000308768">
    <property type="component" value="Unassembled WGS sequence"/>
</dbReference>
<keyword evidence="2 6" id="KW-0812">Transmembrane</keyword>
<dbReference type="AlphaFoldDB" id="A0A4U0W7H4"/>
<dbReference type="GO" id="GO:0000022">
    <property type="term" value="P:mitotic spindle elongation"/>
    <property type="evidence" value="ECO:0007669"/>
    <property type="project" value="TreeGrafter"/>
</dbReference>
<dbReference type="InterPro" id="IPR051076">
    <property type="entry name" value="Golgi_membrane_TVP38/TMEM64"/>
</dbReference>
<evidence type="ECO:0000256" key="1">
    <source>
        <dbReference type="ARBA" id="ARBA00004127"/>
    </source>
</evidence>
<dbReference type="STRING" id="331657.A0A4U0W7H4"/>
<gene>
    <name evidence="7" type="ORF">B0A49_11785</name>
</gene>
<feature type="compositionally biased region" description="Basic and acidic residues" evidence="5">
    <location>
        <begin position="127"/>
        <end position="139"/>
    </location>
</feature>
<evidence type="ECO:0000256" key="5">
    <source>
        <dbReference type="SAM" id="MobiDB-lite"/>
    </source>
</evidence>
<dbReference type="GO" id="GO:0016192">
    <property type="term" value="P:vesicle-mediated transport"/>
    <property type="evidence" value="ECO:0007669"/>
    <property type="project" value="TreeGrafter"/>
</dbReference>